<dbReference type="AlphaFoldDB" id="A0A317MXD3"/>
<keyword evidence="1" id="KW-1133">Transmembrane helix</keyword>
<dbReference type="Gene3D" id="3.40.50.300">
    <property type="entry name" value="P-loop containing nucleotide triphosphate hydrolases"/>
    <property type="match status" value="1"/>
</dbReference>
<dbReference type="CDD" id="cd00882">
    <property type="entry name" value="Ras_like_GTPase"/>
    <property type="match status" value="1"/>
</dbReference>
<evidence type="ECO:0000313" key="3">
    <source>
        <dbReference type="EMBL" id="PWV63174.1"/>
    </source>
</evidence>
<proteinExistence type="predicted"/>
<comment type="caution">
    <text evidence="3">The sequence shown here is derived from an EMBL/GenBank/DDBJ whole genome shotgun (WGS) entry which is preliminary data.</text>
</comment>
<reference evidence="3 4" key="1">
    <citation type="submission" date="2018-05" db="EMBL/GenBank/DDBJ databases">
        <title>Genomic Encyclopedia of Type Strains, Phase IV (KMG-IV): sequencing the most valuable type-strain genomes for metagenomic binning, comparative biology and taxonomic classification.</title>
        <authorList>
            <person name="Goeker M."/>
        </authorList>
    </citation>
    <scope>NUCLEOTIDE SEQUENCE [LARGE SCALE GENOMIC DNA]</scope>
    <source>
        <strain evidence="3 4">DSM 23606</strain>
    </source>
</reference>
<accession>A0A317MXD3</accession>
<dbReference type="Proteomes" id="UP000246569">
    <property type="component" value="Unassembled WGS sequence"/>
</dbReference>
<dbReference type="SUPFAM" id="SSF52540">
    <property type="entry name" value="P-loop containing nucleoside triphosphate hydrolases"/>
    <property type="match status" value="1"/>
</dbReference>
<dbReference type="PANTHER" id="PTHR42714:SF2">
    <property type="entry name" value="TRNA MODIFICATION GTPASE GTPBP3, MITOCHONDRIAL"/>
    <property type="match status" value="1"/>
</dbReference>
<organism evidence="3 4">
    <name type="scientific">Plasticicumulans acidivorans</name>
    <dbReference type="NCBI Taxonomy" id="886464"/>
    <lineage>
        <taxon>Bacteria</taxon>
        <taxon>Pseudomonadati</taxon>
        <taxon>Pseudomonadota</taxon>
        <taxon>Gammaproteobacteria</taxon>
        <taxon>Candidatus Competibacteraceae</taxon>
        <taxon>Plasticicumulans</taxon>
    </lineage>
</organism>
<feature type="domain" description="G" evidence="2">
    <location>
        <begin position="276"/>
        <end position="378"/>
    </location>
</feature>
<keyword evidence="4" id="KW-1185">Reference proteome</keyword>
<dbReference type="OrthoDB" id="238366at2"/>
<dbReference type="EMBL" id="QGTJ01000003">
    <property type="protein sequence ID" value="PWV63174.1"/>
    <property type="molecule type" value="Genomic_DNA"/>
</dbReference>
<dbReference type="PANTHER" id="PTHR42714">
    <property type="entry name" value="TRNA MODIFICATION GTPASE GTPBP3"/>
    <property type="match status" value="1"/>
</dbReference>
<dbReference type="Pfam" id="PF01926">
    <property type="entry name" value="MMR_HSR1"/>
    <property type="match status" value="1"/>
</dbReference>
<dbReference type="InterPro" id="IPR006073">
    <property type="entry name" value="GTP-bd"/>
</dbReference>
<evidence type="ECO:0000313" key="4">
    <source>
        <dbReference type="Proteomes" id="UP000246569"/>
    </source>
</evidence>
<dbReference type="RefSeq" id="WP_110017686.1">
    <property type="nucleotide sequence ID" value="NZ_QGTJ01000003.1"/>
</dbReference>
<name>A0A317MXD3_9GAMM</name>
<evidence type="ECO:0000259" key="2">
    <source>
        <dbReference type="Pfam" id="PF01926"/>
    </source>
</evidence>
<keyword evidence="1" id="KW-0812">Transmembrane</keyword>
<protein>
    <recommendedName>
        <fullName evidence="2">G domain-containing protein</fullName>
    </recommendedName>
</protein>
<dbReference type="InterPro" id="IPR027417">
    <property type="entry name" value="P-loop_NTPase"/>
</dbReference>
<feature type="transmembrane region" description="Helical" evidence="1">
    <location>
        <begin position="12"/>
        <end position="35"/>
    </location>
</feature>
<dbReference type="GO" id="GO:0030488">
    <property type="term" value="P:tRNA methylation"/>
    <property type="evidence" value="ECO:0007669"/>
    <property type="project" value="TreeGrafter"/>
</dbReference>
<evidence type="ECO:0000256" key="1">
    <source>
        <dbReference type="SAM" id="Phobius"/>
    </source>
</evidence>
<dbReference type="GO" id="GO:0005525">
    <property type="term" value="F:GTP binding"/>
    <property type="evidence" value="ECO:0007669"/>
    <property type="project" value="InterPro"/>
</dbReference>
<sequence length="505" mass="56471">MKRLLDRFDALRLLALGCGLLPLALLPALGLLWLWQNQQMLPWLGGMAGCAAAGFVLDRWLDRRARARLKLNASGPQPHWPPSEQAAWTQVEALADGLDPADWPLGDSERLLQLGRQTIDGVARHYHAEAEHPLWEISVPHLLRIIELAARDLGREVREQVPFSERVTIGDLLTANRWRERLQGVFQLWRAGRLVFNPAQALLREASEHLQGQALGAVQQDLQRWLLREYVRRTGRYAIEVYSGRLRFGDDDPLAQLSEQSAEDLAAEPAPAEPLRILIIGQTNAGKSSLVNALCGGLQAAVDALPATGALRAYRLEREGFTAALLSDTPGLDDFPPAERLAAARTADLILWVCAAHRADRAAERQALDALRAEFAAHPERHPPPILLVLAHIDRLRPREEWAPPYDLRETTRPKARNIAEAVAAVAEDLALAPAEVIPVCLAEGRRYNVDDALWAAILERQSAADRVRTLRCLDTARQGEQRELLWKQLRNAGRVLVEWPQRWH</sequence>
<keyword evidence="1" id="KW-0472">Membrane</keyword>
<gene>
    <name evidence="3" type="ORF">C7443_10399</name>
</gene>
<dbReference type="GO" id="GO:0002098">
    <property type="term" value="P:tRNA wobble uridine modification"/>
    <property type="evidence" value="ECO:0007669"/>
    <property type="project" value="TreeGrafter"/>
</dbReference>
<dbReference type="GO" id="GO:0005829">
    <property type="term" value="C:cytosol"/>
    <property type="evidence" value="ECO:0007669"/>
    <property type="project" value="TreeGrafter"/>
</dbReference>